<dbReference type="CTD" id="78773367"/>
<proteinExistence type="predicted"/>
<name>A0A6A5HSY2_CAERE</name>
<accession>A0A6A5HSY2</accession>
<dbReference type="AlphaFoldDB" id="A0A6A5HSY2"/>
<protein>
    <submittedName>
        <fullName evidence="1">Uncharacterized protein</fullName>
    </submittedName>
</protein>
<dbReference type="GeneID" id="78773367"/>
<gene>
    <name evidence="1" type="ORF">GCK72_002526</name>
</gene>
<dbReference type="KEGG" id="crq:GCK72_002526"/>
<dbReference type="EMBL" id="WUAV01000001">
    <property type="protein sequence ID" value="KAF1770705.1"/>
    <property type="molecule type" value="Genomic_DNA"/>
</dbReference>
<sequence>MGRNHELGAASEAACLLFFRCPLLGPPIADPGSAAVYGGGGSKTITAGDDEDAPGGIAAMRGIGGPATPGGGGTATGT</sequence>
<organism evidence="1 2">
    <name type="scientific">Caenorhabditis remanei</name>
    <name type="common">Caenorhabditis vulgaris</name>
    <dbReference type="NCBI Taxonomy" id="31234"/>
    <lineage>
        <taxon>Eukaryota</taxon>
        <taxon>Metazoa</taxon>
        <taxon>Ecdysozoa</taxon>
        <taxon>Nematoda</taxon>
        <taxon>Chromadorea</taxon>
        <taxon>Rhabditida</taxon>
        <taxon>Rhabditina</taxon>
        <taxon>Rhabditomorpha</taxon>
        <taxon>Rhabditoidea</taxon>
        <taxon>Rhabditidae</taxon>
        <taxon>Peloderinae</taxon>
        <taxon>Caenorhabditis</taxon>
    </lineage>
</organism>
<dbReference type="RefSeq" id="XP_053592119.1">
    <property type="nucleotide sequence ID" value="XM_053723474.1"/>
</dbReference>
<reference evidence="1 2" key="1">
    <citation type="submission" date="2019-12" db="EMBL/GenBank/DDBJ databases">
        <title>Chromosome-level assembly of the Caenorhabditis remanei genome.</title>
        <authorList>
            <person name="Teterina A.A."/>
            <person name="Willis J.H."/>
            <person name="Phillips P.C."/>
        </authorList>
    </citation>
    <scope>NUCLEOTIDE SEQUENCE [LARGE SCALE GENOMIC DNA]</scope>
    <source>
        <strain evidence="1 2">PX506</strain>
        <tissue evidence="1">Whole organism</tissue>
    </source>
</reference>
<dbReference type="Proteomes" id="UP000483820">
    <property type="component" value="Chromosome I"/>
</dbReference>
<comment type="caution">
    <text evidence="1">The sequence shown here is derived from an EMBL/GenBank/DDBJ whole genome shotgun (WGS) entry which is preliminary data.</text>
</comment>
<evidence type="ECO:0000313" key="1">
    <source>
        <dbReference type="EMBL" id="KAF1770705.1"/>
    </source>
</evidence>
<evidence type="ECO:0000313" key="2">
    <source>
        <dbReference type="Proteomes" id="UP000483820"/>
    </source>
</evidence>